<feature type="region of interest" description="Disordered" evidence="1">
    <location>
        <begin position="95"/>
        <end position="123"/>
    </location>
</feature>
<feature type="compositionally biased region" description="Basic and acidic residues" evidence="1">
    <location>
        <begin position="102"/>
        <end position="113"/>
    </location>
</feature>
<evidence type="ECO:0000313" key="3">
    <source>
        <dbReference type="Proteomes" id="UP000319663"/>
    </source>
</evidence>
<name>A0A507QPR1_MONPU</name>
<keyword evidence="3" id="KW-1185">Reference proteome</keyword>
<evidence type="ECO:0000313" key="2">
    <source>
        <dbReference type="EMBL" id="TQB70436.1"/>
    </source>
</evidence>
<dbReference type="OrthoDB" id="4023585at2759"/>
<accession>A0A507QPR1</accession>
<dbReference type="AlphaFoldDB" id="A0A507QPR1"/>
<organism evidence="2 3">
    <name type="scientific">Monascus purpureus</name>
    <name type="common">Red mold</name>
    <name type="synonym">Monascus anka</name>
    <dbReference type="NCBI Taxonomy" id="5098"/>
    <lineage>
        <taxon>Eukaryota</taxon>
        <taxon>Fungi</taxon>
        <taxon>Dikarya</taxon>
        <taxon>Ascomycota</taxon>
        <taxon>Pezizomycotina</taxon>
        <taxon>Eurotiomycetes</taxon>
        <taxon>Eurotiomycetidae</taxon>
        <taxon>Eurotiales</taxon>
        <taxon>Aspergillaceae</taxon>
        <taxon>Monascus</taxon>
    </lineage>
</organism>
<dbReference type="STRING" id="5098.A0A507QPR1"/>
<proteinExistence type="predicted"/>
<evidence type="ECO:0008006" key="4">
    <source>
        <dbReference type="Google" id="ProtNLM"/>
    </source>
</evidence>
<reference evidence="2 3" key="1">
    <citation type="submission" date="2019-06" db="EMBL/GenBank/DDBJ databases">
        <title>Wine fermentation using esterase from Monascus purpureus.</title>
        <authorList>
            <person name="Geng C."/>
            <person name="Zhang Y."/>
        </authorList>
    </citation>
    <scope>NUCLEOTIDE SEQUENCE [LARGE SCALE GENOMIC DNA]</scope>
    <source>
        <strain evidence="2">HQ1</strain>
    </source>
</reference>
<gene>
    <name evidence="2" type="ORF">MPDQ_000464</name>
</gene>
<comment type="caution">
    <text evidence="2">The sequence shown here is derived from an EMBL/GenBank/DDBJ whole genome shotgun (WGS) entry which is preliminary data.</text>
</comment>
<dbReference type="Proteomes" id="UP000319663">
    <property type="component" value="Unassembled WGS sequence"/>
</dbReference>
<evidence type="ECO:0000256" key="1">
    <source>
        <dbReference type="SAM" id="MobiDB-lite"/>
    </source>
</evidence>
<sequence length="123" mass="12980">MSFLARVNTVHATARISPALSVTAARSMSSTARLNRGPVGVARDTLRKADRTVSGAAVKGIEKGEQARDKLKDAVQITNKEAKFRTERMKGDVAEVAGQGGRKAEEALDESRSTARGLAGKTG</sequence>
<protein>
    <recommendedName>
        <fullName evidence="4">LEA domain protein</fullName>
    </recommendedName>
</protein>
<dbReference type="EMBL" id="VIFY01000108">
    <property type="protein sequence ID" value="TQB70436.1"/>
    <property type="molecule type" value="Genomic_DNA"/>
</dbReference>